<sequence length="810" mass="93474">MRVRDCLTTQLISKTITMQVIGILLDQNVSRPAPETSCAQHSTTRAELCFPSLALTSRGYHKQKASPQCGYCDKTFKSTRGFFQHENSCRAKREHEWQDQQAIQTILEHERESRRTKRENQETAQEASLNSPSSLPSLASHAPFSHQPDSPALQHSSPLLSNEQPLMDDIKVEYHPKSGHGTKIFHFNDYFKKHTVSIDYKNEELKYDVLVRDTEQLLKLLIEDPKLGPKFQWNARRMSKWFGEKWESFWEPERCTRSYVWDVQSELPEGSKPLGIYLYADKNKLFTFGTQKGYPVVMRITNLEAQVRHGCGLGGGHIVGFLPLIDEDAEHTGKTSFANLKRKVWHAAVGKIIEPLMPLAKACMCHIRGNNCLKLCPVGKVSHEELKILEKEWPERAVAEAQEALSRTLAGECEQASKDLGLRTLRNITWDFSHTDSHKARSFNELHYCKSGVFGYHCLKELKAQIKVHEANGQSFNLDKTLYQLLSIKQISHWQNLTILRMASHRSISQMENPREYTLLWLICNYTKCKTLAGLEVHTESTLQALEDVILSFGAILNLKKEYDKYGENDAQSKDWNVIKIYIQKHIKRDVCLKYTLLSMTTKQSEKFHGPMRKNYLNRTNFKHVIEQKSRHKAEEKAQKEKNEAEGGKPEKEQETTQWHQIYLEVPYPSISFSALERAHTNDPAFDRFRIRLNKFLHTFLNIPENRIASELENEPDNYIYTTQLTATDTITECWLLQVDYKSTVTWELIEDKLRCSPDFHGHLRYDTIIFRDGPNTFTFAWLVSIFICQTDGHRPPVALVQPFDVGIGG</sequence>
<protein>
    <submittedName>
        <fullName evidence="2">Uncharacterized protein</fullName>
    </submittedName>
</protein>
<dbReference type="Pfam" id="PF18759">
    <property type="entry name" value="Plavaka"/>
    <property type="match status" value="1"/>
</dbReference>
<evidence type="ECO:0000313" key="3">
    <source>
        <dbReference type="Proteomes" id="UP000008370"/>
    </source>
</evidence>
<organism evidence="2 3">
    <name type="scientific">Phanerochaete carnosa (strain HHB-10118-sp)</name>
    <name type="common">White-rot fungus</name>
    <name type="synonym">Peniophora carnosa</name>
    <dbReference type="NCBI Taxonomy" id="650164"/>
    <lineage>
        <taxon>Eukaryota</taxon>
        <taxon>Fungi</taxon>
        <taxon>Dikarya</taxon>
        <taxon>Basidiomycota</taxon>
        <taxon>Agaricomycotina</taxon>
        <taxon>Agaricomycetes</taxon>
        <taxon>Polyporales</taxon>
        <taxon>Phanerochaetaceae</taxon>
        <taxon>Phanerochaete</taxon>
    </lineage>
</organism>
<accession>K5VRH5</accession>
<dbReference type="InterPro" id="IPR041078">
    <property type="entry name" value="Plavaka"/>
</dbReference>
<keyword evidence="3" id="KW-1185">Reference proteome</keyword>
<dbReference type="STRING" id="650164.K5VRH5"/>
<dbReference type="GeneID" id="18919812"/>
<feature type="region of interest" description="Disordered" evidence="1">
    <location>
        <begin position="107"/>
        <end position="160"/>
    </location>
</feature>
<dbReference type="AlphaFoldDB" id="K5VRH5"/>
<dbReference type="Proteomes" id="UP000008370">
    <property type="component" value="Unassembled WGS sequence"/>
</dbReference>
<gene>
    <name evidence="2" type="ORF">PHACADRAFT_33518</name>
</gene>
<proteinExistence type="predicted"/>
<dbReference type="OrthoDB" id="2795925at2759"/>
<evidence type="ECO:0000313" key="2">
    <source>
        <dbReference type="EMBL" id="EKM49340.1"/>
    </source>
</evidence>
<dbReference type="EMBL" id="JH930483">
    <property type="protein sequence ID" value="EKM49340.1"/>
    <property type="molecule type" value="Genomic_DNA"/>
</dbReference>
<feature type="region of interest" description="Disordered" evidence="1">
    <location>
        <begin position="628"/>
        <end position="656"/>
    </location>
</feature>
<dbReference type="KEGG" id="pco:PHACADRAFT_33518"/>
<name>K5VRH5_PHACS</name>
<evidence type="ECO:0000256" key="1">
    <source>
        <dbReference type="SAM" id="MobiDB-lite"/>
    </source>
</evidence>
<feature type="compositionally biased region" description="Basic and acidic residues" evidence="1">
    <location>
        <begin position="628"/>
        <end position="655"/>
    </location>
</feature>
<dbReference type="InParanoid" id="K5VRH5"/>
<feature type="compositionally biased region" description="Low complexity" evidence="1">
    <location>
        <begin position="127"/>
        <end position="145"/>
    </location>
</feature>
<feature type="compositionally biased region" description="Basic and acidic residues" evidence="1">
    <location>
        <begin position="107"/>
        <end position="121"/>
    </location>
</feature>
<dbReference type="RefSeq" id="XP_007402101.1">
    <property type="nucleotide sequence ID" value="XM_007402039.1"/>
</dbReference>
<dbReference type="HOGENOM" id="CLU_009122_0_0_1"/>
<reference evidence="2 3" key="1">
    <citation type="journal article" date="2012" name="BMC Genomics">
        <title>Comparative genomics of the white-rot fungi, Phanerochaete carnosa and P. chrysosporium, to elucidate the genetic basis of the distinct wood types they colonize.</title>
        <authorList>
            <person name="Suzuki H."/>
            <person name="MacDonald J."/>
            <person name="Syed K."/>
            <person name="Salamov A."/>
            <person name="Hori C."/>
            <person name="Aerts A."/>
            <person name="Henrissat B."/>
            <person name="Wiebenga A."/>
            <person name="vanKuyk P.A."/>
            <person name="Barry K."/>
            <person name="Lindquist E."/>
            <person name="LaButti K."/>
            <person name="Lapidus A."/>
            <person name="Lucas S."/>
            <person name="Coutinho P."/>
            <person name="Gong Y."/>
            <person name="Samejima M."/>
            <person name="Mahadevan R."/>
            <person name="Abou-Zaid M."/>
            <person name="de Vries R.P."/>
            <person name="Igarashi K."/>
            <person name="Yadav J.S."/>
            <person name="Grigoriev I.V."/>
            <person name="Master E.R."/>
        </authorList>
    </citation>
    <scope>NUCLEOTIDE SEQUENCE [LARGE SCALE GENOMIC DNA]</scope>
    <source>
        <strain evidence="2 3">HHB-10118-sp</strain>
    </source>
</reference>